<reference evidence="1" key="1">
    <citation type="journal article" date="2021" name="Genome Biol. Evol.">
        <title>The assembled and annotated genome of the fairy-ring fungus Marasmius oreades.</title>
        <authorList>
            <person name="Hiltunen M."/>
            <person name="Ament-Velasquez S.L."/>
            <person name="Johannesson H."/>
        </authorList>
    </citation>
    <scope>NUCLEOTIDE SEQUENCE</scope>
    <source>
        <strain evidence="1">03SP1</strain>
    </source>
</reference>
<proteinExistence type="predicted"/>
<organism evidence="1 2">
    <name type="scientific">Marasmius oreades</name>
    <name type="common">fairy-ring Marasmius</name>
    <dbReference type="NCBI Taxonomy" id="181124"/>
    <lineage>
        <taxon>Eukaryota</taxon>
        <taxon>Fungi</taxon>
        <taxon>Dikarya</taxon>
        <taxon>Basidiomycota</taxon>
        <taxon>Agaricomycotina</taxon>
        <taxon>Agaricomycetes</taxon>
        <taxon>Agaricomycetidae</taxon>
        <taxon>Agaricales</taxon>
        <taxon>Marasmiineae</taxon>
        <taxon>Marasmiaceae</taxon>
        <taxon>Marasmius</taxon>
    </lineage>
</organism>
<dbReference type="AlphaFoldDB" id="A0A9P7V3M5"/>
<keyword evidence="2" id="KW-1185">Reference proteome</keyword>
<protein>
    <submittedName>
        <fullName evidence="1">Uncharacterized protein</fullName>
    </submittedName>
</protein>
<dbReference type="EMBL" id="CM032181">
    <property type="protein sequence ID" value="KAG7099741.1"/>
    <property type="molecule type" value="Genomic_DNA"/>
</dbReference>
<sequence length="110" mass="12817">MGTPTAYNTNLWSLPGIWLTDDERREDSELSYLLASGMASEIASKLPRNLYRVHQVDKVFLFPNLDNTDDKINLNCKLLLVSFRTKRIMFIDRKCQCVFQRRMAHLNPPV</sequence>
<dbReference type="RefSeq" id="XP_043016211.1">
    <property type="nucleotide sequence ID" value="XM_043147501.1"/>
</dbReference>
<dbReference type="KEGG" id="more:E1B28_001556"/>
<comment type="caution">
    <text evidence="1">The sequence shown here is derived from an EMBL/GenBank/DDBJ whole genome shotgun (WGS) entry which is preliminary data.</text>
</comment>
<dbReference type="Proteomes" id="UP001049176">
    <property type="component" value="Chromosome 1"/>
</dbReference>
<evidence type="ECO:0000313" key="2">
    <source>
        <dbReference type="Proteomes" id="UP001049176"/>
    </source>
</evidence>
<name>A0A9P7V3M5_9AGAR</name>
<dbReference type="GeneID" id="66070632"/>
<evidence type="ECO:0000313" key="1">
    <source>
        <dbReference type="EMBL" id="KAG7099741.1"/>
    </source>
</evidence>
<accession>A0A9P7V3M5</accession>
<gene>
    <name evidence="1" type="ORF">E1B28_001556</name>
</gene>